<feature type="region of interest" description="Disordered" evidence="1">
    <location>
        <begin position="491"/>
        <end position="516"/>
    </location>
</feature>
<dbReference type="Gene3D" id="2.40.128.130">
    <property type="entry name" value="Autotransporter beta-domain"/>
    <property type="match status" value="1"/>
</dbReference>
<reference evidence="3 4" key="1">
    <citation type="submission" date="2023-10" db="EMBL/GenBank/DDBJ databases">
        <title>Rubellicoccus peritrichatus gen. nov., sp. nov., isolated from an algae of coral reef tank.</title>
        <authorList>
            <person name="Luo J."/>
        </authorList>
    </citation>
    <scope>NUCLEOTIDE SEQUENCE [LARGE SCALE GENOMIC DNA]</scope>
    <source>
        <strain evidence="3 4">CR14</strain>
    </source>
</reference>
<protein>
    <recommendedName>
        <fullName evidence="2">Autotransporter domain-containing protein</fullName>
    </recommendedName>
</protein>
<evidence type="ECO:0000259" key="2">
    <source>
        <dbReference type="PROSITE" id="PS51208"/>
    </source>
</evidence>
<accession>A0AAQ3L538</accession>
<dbReference type="InterPro" id="IPR005546">
    <property type="entry name" value="Autotransporte_beta"/>
</dbReference>
<dbReference type="Proteomes" id="UP001304300">
    <property type="component" value="Chromosome"/>
</dbReference>
<dbReference type="SMART" id="SM00869">
    <property type="entry name" value="Autotransporter"/>
    <property type="match status" value="1"/>
</dbReference>
<dbReference type="InterPro" id="IPR036709">
    <property type="entry name" value="Autotransporte_beta_dom_sf"/>
</dbReference>
<name>A0AAQ3L538_9BACT</name>
<dbReference type="RefSeq" id="WP_317831491.1">
    <property type="nucleotide sequence ID" value="NZ_CP136920.1"/>
</dbReference>
<feature type="region of interest" description="Disordered" evidence="1">
    <location>
        <begin position="150"/>
        <end position="173"/>
    </location>
</feature>
<evidence type="ECO:0000313" key="4">
    <source>
        <dbReference type="Proteomes" id="UP001304300"/>
    </source>
</evidence>
<feature type="region of interest" description="Disordered" evidence="1">
    <location>
        <begin position="773"/>
        <end position="799"/>
    </location>
</feature>
<evidence type="ECO:0000256" key="1">
    <source>
        <dbReference type="SAM" id="MobiDB-lite"/>
    </source>
</evidence>
<keyword evidence="4" id="KW-1185">Reference proteome</keyword>
<dbReference type="SUPFAM" id="SSF103515">
    <property type="entry name" value="Autotransporter"/>
    <property type="match status" value="1"/>
</dbReference>
<dbReference type="KEGG" id="puo:RZN69_13100"/>
<sequence>MNDCTPLIKTKCFALGIGIEKNSKMRSAIFFWACSILIAQQALAFTCETEDSASSFVETCTGEIGIVNVIDHVASGEQEKTWRMDLVGPFTESSEQILSATFDIESPNASSTSNKDARDVNSTELSIEGGNSSLTIDNITSEGNLNIASVSATTGHGHSGQTNNGSEGKRGGNGGSIMGDFGLFVQDLAFKASNVGTGFYAGAIANRGNTGGDAKDPFAFSDANGGGGGKGGSISGNVILSLENTEITESTMNEWIVVDVIAGLGGDGGDAKTKSASGSSGDGGDGGSIDGDVTFSIKNSNIDTSVSDLGASMSVVTGAGGDGGKMSSNITALTIDGGTGGDGGSISSSVSMAIDTSTINLANGGIDLEVATGAGGDGGLVESGGDGKLKAHGGGDGGNIDAPQVSFSITSSTINLTNDGLSIKTEAGSGGEGGDANNSLDAVADAGHGGAGGSISADTNTSMLIQSSSVEIALSGNAAALGISVVSQGGSGGKGGNAQTVNGASPSGGNGGAGGSANATSLLQIESSSIEVNMTDGAASAIYVASQGGSGGKGGNVKNFDTDIFSDSTAGDGGVGGDAGTAEFILGTGDDTVDLSIQSDAPDFAAIHVLAQGGAGGDGNNADAFGDSIAGNGADGGLGGIAALILREGSSLKVVTTGDNAAAILVESIGGMGGEGGWARNNPPGSAGDGGLATLPEVSLVGGDIRTEGDGSHGIWVYSAGGAGGLGVTNHDNVSNGGDGGNGGSGWILGGNLELTSIETLGNDAVALAFKSEGGAGGKGGNGASEDEDGGDGGDGGDAGIIAVEMESLDLKTTGENSVALYIASTGGAAGAGGSGHGTIGHDGVQGESGSGSSVIGELYDSKISTTGAGAHGVVIQSTSNSGNRGGSGNRVEFYGSGEIEVFGDQASGVVAQSIANVASFSDYVAVASGGSTFSGSAENVVVVLESNITTYGESSFGILAESNSAISSSGDSGTVFIDTSGDITLTGNSSTAIYGVSKAKNSSGPVQIYVNSAISATGENSRGIYAESTGSTATSSILLVIEDGGSVSVGEGGNNVIEFLGGDDNNIISAGVIAKPDSDSSTGYAIYTSGGGMNFSNSGTISGSVFMDSENDTHNNFIKNEDSGIFMSGEELSLANVGEDFGFFENYGTFSPGGPGTLQTTTYTGGTFRQYSTGVLEIDLNIASGESDILQMAETDLQLFGNVSVSLIESTSIQDGITGVVEFIKVAPVGSEVDSSMLEVENGAVIDYSLSQQDIAKNITIDGTLYFNYTAVELGYTVDFTGGLGEIGHVNGVRFGNYWADIIDSVNQDSVEESGAETAFAPLALSSTDSVASLNTISSAGLNDIQSLILSVSTQEALQSLYDGYVVDEAAVPVLSGIQSMLDLMDTMHSRPQLSMDPDHFLRLRERTTLQTIGGYTDRDNTANNGGYNQNNYGVTGSIQQEIGNGLFYEFGGIFESVQISGNNYSQDGERYQLALALKYEDGPLTVSGNVGGGYYDLDYDRNYFSVSGNQSASANITGGYIAAETRVSYLIQQNGYYLRPIGALTVTHNMQDGFTETGSGPINWNVDSIAETDAFARFMLELGGSFEISGLPTLAFIRPGLTTYLTNRDVGIDATLSGLSTNSLSSNFKDDQLFGELTLGIETDINSSLSVALEADGAISENINAIGGTFRVSYGF</sequence>
<feature type="compositionally biased region" description="Gly residues" evidence="1">
    <location>
        <begin position="506"/>
        <end position="515"/>
    </location>
</feature>
<dbReference type="EMBL" id="CP136920">
    <property type="protein sequence ID" value="WOO39554.1"/>
    <property type="molecule type" value="Genomic_DNA"/>
</dbReference>
<evidence type="ECO:0000313" key="3">
    <source>
        <dbReference type="EMBL" id="WOO39554.1"/>
    </source>
</evidence>
<feature type="domain" description="Autotransporter" evidence="2">
    <location>
        <begin position="1402"/>
        <end position="1678"/>
    </location>
</feature>
<feature type="region of interest" description="Disordered" evidence="1">
    <location>
        <begin position="269"/>
        <end position="288"/>
    </location>
</feature>
<proteinExistence type="predicted"/>
<feature type="compositionally biased region" description="Polar residues" evidence="1">
    <location>
        <begin position="150"/>
        <end position="162"/>
    </location>
</feature>
<gene>
    <name evidence="3" type="ORF">RZN69_13100</name>
</gene>
<dbReference type="PROSITE" id="PS51208">
    <property type="entry name" value="AUTOTRANSPORTER"/>
    <property type="match status" value="1"/>
</dbReference>
<feature type="compositionally biased region" description="Gly residues" evidence="1">
    <location>
        <begin position="774"/>
        <end position="783"/>
    </location>
</feature>
<organism evidence="3 4">
    <name type="scientific">Rubellicoccus peritrichatus</name>
    <dbReference type="NCBI Taxonomy" id="3080537"/>
    <lineage>
        <taxon>Bacteria</taxon>
        <taxon>Pseudomonadati</taxon>
        <taxon>Verrucomicrobiota</taxon>
        <taxon>Opitutia</taxon>
        <taxon>Puniceicoccales</taxon>
        <taxon>Cerasicoccaceae</taxon>
        <taxon>Rubellicoccus</taxon>
    </lineage>
</organism>